<reference evidence="1 2" key="1">
    <citation type="submission" date="2021-03" db="EMBL/GenBank/DDBJ databases">
        <authorList>
            <person name="King G.J."/>
            <person name="Bancroft I."/>
            <person name="Baten A."/>
            <person name="Bloomfield J."/>
            <person name="Borpatragohain P."/>
            <person name="He Z."/>
            <person name="Irish N."/>
            <person name="Irwin J."/>
            <person name="Liu K."/>
            <person name="Mauleon R.P."/>
            <person name="Moore J."/>
            <person name="Morris R."/>
            <person name="Ostergaard L."/>
            <person name="Wang B."/>
            <person name="Wells R."/>
        </authorList>
    </citation>
    <scope>NUCLEOTIDE SEQUENCE [LARGE SCALE GENOMIC DNA]</scope>
    <source>
        <strain evidence="1">R-o-18</strain>
        <tissue evidence="1">Leaf</tissue>
    </source>
</reference>
<keyword evidence="2" id="KW-1185">Reference proteome</keyword>
<name>A0ABQ7LED2_BRACM</name>
<dbReference type="Proteomes" id="UP000823674">
    <property type="component" value="Chromosome A09"/>
</dbReference>
<proteinExistence type="predicted"/>
<sequence length="79" mass="9149">MKYKQSHENFIVISTFTKPLSKEAIYLLAFSPWSKIAPQIYLMPAHHLASTWSPPLCMLPDALSDAHYIRNYFSDFVKT</sequence>
<accession>A0ABQ7LED2</accession>
<organism evidence="1 2">
    <name type="scientific">Brassica rapa subsp. trilocularis</name>
    <dbReference type="NCBI Taxonomy" id="1813537"/>
    <lineage>
        <taxon>Eukaryota</taxon>
        <taxon>Viridiplantae</taxon>
        <taxon>Streptophyta</taxon>
        <taxon>Embryophyta</taxon>
        <taxon>Tracheophyta</taxon>
        <taxon>Spermatophyta</taxon>
        <taxon>Magnoliopsida</taxon>
        <taxon>eudicotyledons</taxon>
        <taxon>Gunneridae</taxon>
        <taxon>Pentapetalae</taxon>
        <taxon>rosids</taxon>
        <taxon>malvids</taxon>
        <taxon>Brassicales</taxon>
        <taxon>Brassicaceae</taxon>
        <taxon>Brassiceae</taxon>
        <taxon>Brassica</taxon>
    </lineage>
</organism>
<evidence type="ECO:0000313" key="1">
    <source>
        <dbReference type="EMBL" id="KAG5383965.1"/>
    </source>
</evidence>
<dbReference type="EMBL" id="JADBGQ010000008">
    <property type="protein sequence ID" value="KAG5383965.1"/>
    <property type="molecule type" value="Genomic_DNA"/>
</dbReference>
<comment type="caution">
    <text evidence="1">The sequence shown here is derived from an EMBL/GenBank/DDBJ whole genome shotgun (WGS) entry which is preliminary data.</text>
</comment>
<gene>
    <name evidence="1" type="primary">A09g506640.1_BraROA</name>
    <name evidence="1" type="ORF">IGI04_035435</name>
</gene>
<evidence type="ECO:0000313" key="2">
    <source>
        <dbReference type="Proteomes" id="UP000823674"/>
    </source>
</evidence>
<protein>
    <submittedName>
        <fullName evidence="1">Uncharacterized protein</fullName>
    </submittedName>
</protein>